<keyword evidence="2" id="KW-0808">Transferase</keyword>
<dbReference type="GO" id="GO:0016747">
    <property type="term" value="F:acyltransferase activity, transferring groups other than amino-acyl groups"/>
    <property type="evidence" value="ECO:0007669"/>
    <property type="project" value="InterPro"/>
</dbReference>
<evidence type="ECO:0000313" key="2">
    <source>
        <dbReference type="EMBL" id="RMA43170.1"/>
    </source>
</evidence>
<comment type="caution">
    <text evidence="2">The sequence shown here is derived from an EMBL/GenBank/DDBJ whole genome shotgun (WGS) entry which is preliminary data.</text>
</comment>
<accession>A0A3L9YK43</accession>
<dbReference type="Proteomes" id="UP000281343">
    <property type="component" value="Unassembled WGS sequence"/>
</dbReference>
<protein>
    <submittedName>
        <fullName evidence="2">GNAT family N-acetyltransferase</fullName>
    </submittedName>
</protein>
<dbReference type="Gene3D" id="3.40.630.30">
    <property type="match status" value="1"/>
</dbReference>
<dbReference type="OrthoDB" id="9797417at2"/>
<dbReference type="PROSITE" id="PS51186">
    <property type="entry name" value="GNAT"/>
    <property type="match status" value="1"/>
</dbReference>
<gene>
    <name evidence="2" type="ORF">D9R08_05965</name>
</gene>
<evidence type="ECO:0000313" key="3">
    <source>
        <dbReference type="Proteomes" id="UP000281343"/>
    </source>
</evidence>
<feature type="domain" description="N-acetyltransferase" evidence="1">
    <location>
        <begin position="11"/>
        <end position="152"/>
    </location>
</feature>
<proteinExistence type="predicted"/>
<sequence>MPMMTDTAIRQDVRPGRREDAVACADILNGWIDDRDWMPRVHTADEVRDFYRDFVFEQRRVWVTGDPIHGFLAMDEDDDLVTALYVAKPGLGIGRGLLNVAKDGRDRLKLWTFVANRGARNFYTREGFREIRQTDGDNEEGLPDVLLRWERAGR</sequence>
<dbReference type="AlphaFoldDB" id="A0A3L9YK43"/>
<keyword evidence="3" id="KW-1185">Reference proteome</keyword>
<dbReference type="SUPFAM" id="SSF55729">
    <property type="entry name" value="Acyl-CoA N-acyltransferases (Nat)"/>
    <property type="match status" value="1"/>
</dbReference>
<dbReference type="EMBL" id="RCNT01000002">
    <property type="protein sequence ID" value="RMA43170.1"/>
    <property type="molecule type" value="Genomic_DNA"/>
</dbReference>
<dbReference type="InterPro" id="IPR016181">
    <property type="entry name" value="Acyl_CoA_acyltransferase"/>
</dbReference>
<organism evidence="2 3">
    <name type="scientific">Rhodophyticola porphyridii</name>
    <dbReference type="NCBI Taxonomy" id="1852017"/>
    <lineage>
        <taxon>Bacteria</taxon>
        <taxon>Pseudomonadati</taxon>
        <taxon>Pseudomonadota</taxon>
        <taxon>Alphaproteobacteria</taxon>
        <taxon>Rhodobacterales</taxon>
        <taxon>Roseobacteraceae</taxon>
        <taxon>Rhodophyticola</taxon>
    </lineage>
</organism>
<name>A0A3L9YK43_9RHOB</name>
<reference evidence="2 3" key="1">
    <citation type="submission" date="2018-10" db="EMBL/GenBank/DDBJ databases">
        <authorList>
            <person name="Jung H.S."/>
            <person name="Jeon C.O."/>
        </authorList>
    </citation>
    <scope>NUCLEOTIDE SEQUENCE [LARGE SCALE GENOMIC DNA]</scope>
    <source>
        <strain evidence="2 3">MA-7-27</strain>
    </source>
</reference>
<dbReference type="InterPro" id="IPR000182">
    <property type="entry name" value="GNAT_dom"/>
</dbReference>
<evidence type="ECO:0000259" key="1">
    <source>
        <dbReference type="PROSITE" id="PS51186"/>
    </source>
</evidence>